<keyword evidence="4" id="KW-1185">Reference proteome</keyword>
<evidence type="ECO:0000313" key="3">
    <source>
        <dbReference type="EMBL" id="AZT90744.1"/>
    </source>
</evidence>
<reference evidence="3 4" key="1">
    <citation type="submission" date="2018-12" db="EMBL/GenBank/DDBJ databases">
        <title>Genome sequence from the cellulolytic species, Caldicellulosiruptor changbaiensis.</title>
        <authorList>
            <person name="Blumer-Schuette S.E."/>
            <person name="Mendoza C."/>
        </authorList>
    </citation>
    <scope>NUCLEOTIDE SEQUENCE [LARGE SCALE GENOMIC DNA]</scope>
    <source>
        <strain evidence="3 4">CBS-Z</strain>
    </source>
</reference>
<dbReference type="SMART" id="SM00646">
    <property type="entry name" value="Ami_3"/>
    <property type="match status" value="1"/>
</dbReference>
<organism evidence="3 4">
    <name type="scientific">Caldicellulosiruptor changbaiensis</name>
    <dbReference type="NCBI Taxonomy" id="1222016"/>
    <lineage>
        <taxon>Bacteria</taxon>
        <taxon>Bacillati</taxon>
        <taxon>Bacillota</taxon>
        <taxon>Bacillota incertae sedis</taxon>
        <taxon>Caldicellulosiruptorales</taxon>
        <taxon>Caldicellulosiruptoraceae</taxon>
        <taxon>Caldicellulosiruptor</taxon>
    </lineage>
</organism>
<dbReference type="GO" id="GO:0030288">
    <property type="term" value="C:outer membrane-bounded periplasmic space"/>
    <property type="evidence" value="ECO:0007669"/>
    <property type="project" value="TreeGrafter"/>
</dbReference>
<dbReference type="Proteomes" id="UP000282930">
    <property type="component" value="Chromosome"/>
</dbReference>
<dbReference type="KEGG" id="ccha:ELD05_08865"/>
<evidence type="ECO:0000259" key="2">
    <source>
        <dbReference type="SMART" id="SM00646"/>
    </source>
</evidence>
<dbReference type="AlphaFoldDB" id="A0A3T0D6Q7"/>
<dbReference type="GO" id="GO:0008745">
    <property type="term" value="F:N-acetylmuramoyl-L-alanine amidase activity"/>
    <property type="evidence" value="ECO:0007669"/>
    <property type="project" value="InterPro"/>
</dbReference>
<name>A0A3T0D6Q7_9FIRM</name>
<dbReference type="EMBL" id="CP034791">
    <property type="protein sequence ID" value="AZT90744.1"/>
    <property type="molecule type" value="Genomic_DNA"/>
</dbReference>
<proteinExistence type="predicted"/>
<dbReference type="Pfam" id="PF01520">
    <property type="entry name" value="Amidase_3"/>
    <property type="match status" value="1"/>
</dbReference>
<sequence>MKVCIDPGHGGRDPGAIGKYGTKEKDITLSIAKKLKYILEDGIKAQVILTRESDELPWGQKSIQEDLKARCKIANENMVDIFISIHCNSSTRDTAEGAETYYYKYSKKGFLLAFEVQKSITQMLKLVNRGVKFANFCVLRETKMPAILVECGFLSNPKEEAMLIHDNFQIKMAMAIANGVAGYQKNIDKP</sequence>
<protein>
    <submittedName>
        <fullName evidence="3">N-acetylmuramoyl-L-alanine amidase</fullName>
    </submittedName>
</protein>
<dbReference type="PANTHER" id="PTHR30404">
    <property type="entry name" value="N-ACETYLMURAMOYL-L-ALANINE AMIDASE"/>
    <property type="match status" value="1"/>
</dbReference>
<evidence type="ECO:0000313" key="4">
    <source>
        <dbReference type="Proteomes" id="UP000282930"/>
    </source>
</evidence>
<dbReference type="GO" id="GO:0009253">
    <property type="term" value="P:peptidoglycan catabolic process"/>
    <property type="evidence" value="ECO:0007669"/>
    <property type="project" value="InterPro"/>
</dbReference>
<feature type="domain" description="MurNAc-LAA" evidence="2">
    <location>
        <begin position="71"/>
        <end position="181"/>
    </location>
</feature>
<dbReference type="InterPro" id="IPR002508">
    <property type="entry name" value="MurNAc-LAA_cat"/>
</dbReference>
<dbReference type="RefSeq" id="WP_127352137.1">
    <property type="nucleotide sequence ID" value="NZ_CP034791.1"/>
</dbReference>
<evidence type="ECO:0000256" key="1">
    <source>
        <dbReference type="ARBA" id="ARBA00022801"/>
    </source>
</evidence>
<dbReference type="InterPro" id="IPR050695">
    <property type="entry name" value="N-acetylmuramoyl_amidase_3"/>
</dbReference>
<dbReference type="PANTHER" id="PTHR30404:SF0">
    <property type="entry name" value="N-ACETYLMURAMOYL-L-ALANINE AMIDASE AMIC"/>
    <property type="match status" value="1"/>
</dbReference>
<keyword evidence="1" id="KW-0378">Hydrolase</keyword>
<dbReference type="CDD" id="cd02696">
    <property type="entry name" value="MurNAc-LAA"/>
    <property type="match status" value="1"/>
</dbReference>
<dbReference type="Gene3D" id="3.40.630.40">
    <property type="entry name" value="Zn-dependent exopeptidases"/>
    <property type="match status" value="1"/>
</dbReference>
<accession>A0A3T0D6Q7</accession>
<dbReference type="SUPFAM" id="SSF53187">
    <property type="entry name" value="Zn-dependent exopeptidases"/>
    <property type="match status" value="1"/>
</dbReference>
<gene>
    <name evidence="3" type="ORF">ELD05_08865</name>
</gene>